<evidence type="ECO:0000259" key="1">
    <source>
        <dbReference type="Pfam" id="PF00535"/>
    </source>
</evidence>
<dbReference type="InterPro" id="IPR001173">
    <property type="entry name" value="Glyco_trans_2-like"/>
</dbReference>
<dbReference type="Proteomes" id="UP000652198">
    <property type="component" value="Unassembled WGS sequence"/>
</dbReference>
<dbReference type="SUPFAM" id="SSF53448">
    <property type="entry name" value="Nucleotide-diphospho-sugar transferases"/>
    <property type="match status" value="1"/>
</dbReference>
<dbReference type="InterPro" id="IPR029044">
    <property type="entry name" value="Nucleotide-diphossugar_trans"/>
</dbReference>
<evidence type="ECO:0000313" key="3">
    <source>
        <dbReference type="Proteomes" id="UP000652198"/>
    </source>
</evidence>
<accession>A0ABX2BHC8</accession>
<organism evidence="2 3">
    <name type="scientific">Paraburkholderia solitsugae</name>
    <dbReference type="NCBI Taxonomy" id="2675748"/>
    <lineage>
        <taxon>Bacteria</taxon>
        <taxon>Pseudomonadati</taxon>
        <taxon>Pseudomonadota</taxon>
        <taxon>Betaproteobacteria</taxon>
        <taxon>Burkholderiales</taxon>
        <taxon>Burkholderiaceae</taxon>
        <taxon>Paraburkholderia</taxon>
    </lineage>
</organism>
<dbReference type="InterPro" id="IPR050834">
    <property type="entry name" value="Glycosyltransf_2"/>
</dbReference>
<protein>
    <submittedName>
        <fullName evidence="2">Glycosyltransferase</fullName>
    </submittedName>
</protein>
<gene>
    <name evidence="2" type="ORF">GNZ12_03285</name>
</gene>
<evidence type="ECO:0000313" key="2">
    <source>
        <dbReference type="EMBL" id="NPT40352.1"/>
    </source>
</evidence>
<dbReference type="EMBL" id="WOEY01000015">
    <property type="protein sequence ID" value="NPT40352.1"/>
    <property type="molecule type" value="Genomic_DNA"/>
</dbReference>
<feature type="domain" description="Glycosyltransferase 2-like" evidence="1">
    <location>
        <begin position="31"/>
        <end position="136"/>
    </location>
</feature>
<name>A0ABX2BHC8_9BURK</name>
<keyword evidence="3" id="KW-1185">Reference proteome</keyword>
<comment type="caution">
    <text evidence="2">The sequence shown here is derived from an EMBL/GenBank/DDBJ whole genome shotgun (WGS) entry which is preliminary data.</text>
</comment>
<dbReference type="PANTHER" id="PTHR43685">
    <property type="entry name" value="GLYCOSYLTRANSFERASE"/>
    <property type="match status" value="1"/>
</dbReference>
<dbReference type="PANTHER" id="PTHR43685:SF2">
    <property type="entry name" value="GLYCOSYLTRANSFERASE 2-LIKE DOMAIN-CONTAINING PROTEIN"/>
    <property type="match status" value="1"/>
</dbReference>
<dbReference type="Gene3D" id="3.90.550.10">
    <property type="entry name" value="Spore Coat Polysaccharide Biosynthesis Protein SpsA, Chain A"/>
    <property type="match status" value="1"/>
</dbReference>
<sequence length="323" mass="36005">MREAIRPKGVNLMKNETSSDDLRKIGSTVCAVLVTFNRVELLKLAIDSIYAQTVSVGSICVVNNASVDGTKDHLDADPKIQAIHLSENTGGAGGFYTGIKHAAKCGYKYFWIMDDDAIADPAALEALLTAHQKLDGDYGFLCSNVQSTDGFSMNVPDIDLSTNSTGYSDWPAKIVDLLVPVRSSTFVSCFIPSDVVYQVGLPIRQMFIWGDDTEFTRRISRDRRSFFVANSFAIHKRVDKSALNILSEGSPARISMYRFLYRNAIYLRMHYESKRALLKYLSHCGFQLVRVILFSKDNRKSRAKAIAAGLISGLFFRPKIEMP</sequence>
<reference evidence="2 3" key="1">
    <citation type="submission" date="2019-11" db="EMBL/GenBank/DDBJ databases">
        <title>Metabolism of dissolved organic matter in forest soils.</title>
        <authorList>
            <person name="Cyle K.T."/>
            <person name="Wilhelm R.C."/>
            <person name="Martinez C.E."/>
        </authorList>
    </citation>
    <scope>NUCLEOTIDE SEQUENCE [LARGE SCALE GENOMIC DNA]</scope>
    <source>
        <strain evidence="2 3">1N</strain>
    </source>
</reference>
<dbReference type="Pfam" id="PF00535">
    <property type="entry name" value="Glycos_transf_2"/>
    <property type="match status" value="1"/>
</dbReference>
<proteinExistence type="predicted"/>